<sequence>MHPKNAGSERLRLSPFDALPEDGPPRRDQRDLMERPFFSLAKGRRTAPILYRAGCIEVQVHAVPEHGMATIWDADVLIWAGSQIVAAAERGVTTSRFLRFTPYHLLTAIGRGAGQHQYLLLKAALARLQSTAVRTTIRNGAQWRRQQFSWINEWEERVTASGRCEGMEFILPDWFHRGVLDQQLVLTIDPAYFRLTGGIERWLYRVARKHAGHQPRGWAFEFRHLHAKSGSLARFTDFALDLRRIAARQPLPRYRLAVQRTAAGAEVLHISPGQLCGQTVDNIRAPVDQHGRSGAEGIGTSGAGLSADQAQECPANHCHDNEIRPLNESNRESNSKLVVGRPPGGKADRDGEREGAP</sequence>
<feature type="compositionally biased region" description="Basic and acidic residues" evidence="1">
    <location>
        <begin position="346"/>
        <end position="357"/>
    </location>
</feature>
<accession>A0ABS6HEN7</accession>
<dbReference type="EMBL" id="JAERQM010000013">
    <property type="protein sequence ID" value="MBU8547190.1"/>
    <property type="molecule type" value="Genomic_DNA"/>
</dbReference>
<protein>
    <submittedName>
        <fullName evidence="2">Replication initiator protein A</fullName>
    </submittedName>
</protein>
<organism evidence="2 3">
    <name type="scientific">Falsiroseomonas oleicola</name>
    <dbReference type="NCBI Taxonomy" id="2801474"/>
    <lineage>
        <taxon>Bacteria</taxon>
        <taxon>Pseudomonadati</taxon>
        <taxon>Pseudomonadota</taxon>
        <taxon>Alphaproteobacteria</taxon>
        <taxon>Acetobacterales</taxon>
        <taxon>Roseomonadaceae</taxon>
        <taxon>Falsiroseomonas</taxon>
    </lineage>
</organism>
<evidence type="ECO:0000313" key="3">
    <source>
        <dbReference type="Proteomes" id="UP000689967"/>
    </source>
</evidence>
<feature type="compositionally biased region" description="Basic and acidic residues" evidence="1">
    <location>
        <begin position="23"/>
        <end position="32"/>
    </location>
</feature>
<feature type="region of interest" description="Disordered" evidence="1">
    <location>
        <begin position="287"/>
        <end position="306"/>
    </location>
</feature>
<feature type="region of interest" description="Disordered" evidence="1">
    <location>
        <begin position="312"/>
        <end position="357"/>
    </location>
</feature>
<dbReference type="Pfam" id="PF10134">
    <property type="entry name" value="RPA"/>
    <property type="match status" value="1"/>
</dbReference>
<reference evidence="2 3" key="1">
    <citation type="submission" date="2021-01" db="EMBL/GenBank/DDBJ databases">
        <title>Roseomonas sp. nov, a bacterium isolated from an oil production mixture in Yumen Oilfield.</title>
        <authorList>
            <person name="Wu D."/>
        </authorList>
    </citation>
    <scope>NUCLEOTIDE SEQUENCE [LARGE SCALE GENOMIC DNA]</scope>
    <source>
        <strain evidence="2 3">ROY-5-3</strain>
    </source>
</reference>
<gene>
    <name evidence="2" type="ORF">JJQ90_25965</name>
</gene>
<dbReference type="RefSeq" id="WP_216879202.1">
    <property type="nucleotide sequence ID" value="NZ_JAERQM010000013.1"/>
</dbReference>
<name>A0ABS6HEN7_9PROT</name>
<dbReference type="InterPro" id="IPR018777">
    <property type="entry name" value="Replication_initiator_prot_A"/>
</dbReference>
<evidence type="ECO:0000313" key="2">
    <source>
        <dbReference type="EMBL" id="MBU8547190.1"/>
    </source>
</evidence>
<proteinExistence type="predicted"/>
<keyword evidence="3" id="KW-1185">Reference proteome</keyword>
<evidence type="ECO:0000256" key="1">
    <source>
        <dbReference type="SAM" id="MobiDB-lite"/>
    </source>
</evidence>
<dbReference type="Proteomes" id="UP000689967">
    <property type="component" value="Unassembled WGS sequence"/>
</dbReference>
<comment type="caution">
    <text evidence="2">The sequence shown here is derived from an EMBL/GenBank/DDBJ whole genome shotgun (WGS) entry which is preliminary data.</text>
</comment>
<feature type="region of interest" description="Disordered" evidence="1">
    <location>
        <begin position="1"/>
        <end position="32"/>
    </location>
</feature>
<feature type="compositionally biased region" description="Basic and acidic residues" evidence="1">
    <location>
        <begin position="317"/>
        <end position="334"/>
    </location>
</feature>